<dbReference type="InterPro" id="IPR000905">
    <property type="entry name" value="Gcp-like_dom"/>
</dbReference>
<evidence type="ECO:0000259" key="4">
    <source>
        <dbReference type="Pfam" id="PF00814"/>
    </source>
</evidence>
<dbReference type="InterPro" id="IPR022496">
    <property type="entry name" value="T6A_TsaB"/>
</dbReference>
<dbReference type="CDD" id="cd24032">
    <property type="entry name" value="ASKHA_NBD_TsaB"/>
    <property type="match status" value="1"/>
</dbReference>
<keyword evidence="5" id="KW-0012">Acyltransferase</keyword>
<evidence type="ECO:0000313" key="5">
    <source>
        <dbReference type="EMBL" id="WOJ96096.1"/>
    </source>
</evidence>
<dbReference type="Proteomes" id="UP001626549">
    <property type="component" value="Chromosome"/>
</dbReference>
<evidence type="ECO:0000256" key="2">
    <source>
        <dbReference type="ARBA" id="ARBA00019012"/>
    </source>
</evidence>
<proteinExistence type="inferred from homology"/>
<dbReference type="InterPro" id="IPR043129">
    <property type="entry name" value="ATPase_NBD"/>
</dbReference>
<evidence type="ECO:0000313" key="6">
    <source>
        <dbReference type="Proteomes" id="UP001626549"/>
    </source>
</evidence>
<reference evidence="5 6" key="1">
    <citation type="submission" date="2023-10" db="EMBL/GenBank/DDBJ databases">
        <title>Two novel species belonging to the OM43/NOR5 clade.</title>
        <authorList>
            <person name="Park M."/>
        </authorList>
    </citation>
    <scope>NUCLEOTIDE SEQUENCE [LARGE SCALE GENOMIC DNA]</scope>
    <source>
        <strain evidence="5 6">IMCC45268</strain>
    </source>
</reference>
<dbReference type="PANTHER" id="PTHR11735:SF11">
    <property type="entry name" value="TRNA THREONYLCARBAMOYLADENOSINE BIOSYNTHESIS PROTEIN TSAB"/>
    <property type="match status" value="1"/>
</dbReference>
<keyword evidence="6" id="KW-1185">Reference proteome</keyword>
<dbReference type="Pfam" id="PF00814">
    <property type="entry name" value="TsaD"/>
    <property type="match status" value="1"/>
</dbReference>
<name>A0ABZ0IAI5_9GAMM</name>
<dbReference type="NCBIfam" id="TIGR03725">
    <property type="entry name" value="T6A_YeaZ"/>
    <property type="match status" value="1"/>
</dbReference>
<feature type="domain" description="Gcp-like" evidence="4">
    <location>
        <begin position="32"/>
        <end position="157"/>
    </location>
</feature>
<comment type="similarity">
    <text evidence="1">Belongs to the KAE1 / TsaD family. TsaB subfamily.</text>
</comment>
<sequence length="239" mass="25676">MSRLLAIDSATDALSLALGGELACRSLHRVMPRQHQQLLFTLLDELFEGQNPAKLDLDAIVYGRGPGSFTGLRIAVSAAQGLAFSLGVPVVGVSSLETQVRTFLRRTDSAPAAMILSCIDARIGQVYGQWFSINDEEVCASGEAFVAPPEALELPDNWPRAEVSLVGVGSGFALQDDMPPEIRDSLTAWPDVLPEAQDMFKPAKLALEAGLGQDPMLATPDYVQSRIGWKTLAEQGRIA</sequence>
<evidence type="ECO:0000256" key="3">
    <source>
        <dbReference type="ARBA" id="ARBA00032446"/>
    </source>
</evidence>
<dbReference type="GO" id="GO:0061711">
    <property type="term" value="F:tRNA N(6)-L-threonylcarbamoyladenine synthase activity"/>
    <property type="evidence" value="ECO:0007669"/>
    <property type="project" value="UniProtKB-EC"/>
</dbReference>
<organism evidence="5 6">
    <name type="scientific">Congregibacter brevis</name>
    <dbReference type="NCBI Taxonomy" id="3081201"/>
    <lineage>
        <taxon>Bacteria</taxon>
        <taxon>Pseudomonadati</taxon>
        <taxon>Pseudomonadota</taxon>
        <taxon>Gammaproteobacteria</taxon>
        <taxon>Cellvibrionales</taxon>
        <taxon>Halieaceae</taxon>
        <taxon>Congregibacter</taxon>
    </lineage>
</organism>
<dbReference type="RefSeq" id="WP_407326787.1">
    <property type="nucleotide sequence ID" value="NZ_CP136865.1"/>
</dbReference>
<dbReference type="EMBL" id="CP136865">
    <property type="protein sequence ID" value="WOJ96096.1"/>
    <property type="molecule type" value="Genomic_DNA"/>
</dbReference>
<evidence type="ECO:0000256" key="1">
    <source>
        <dbReference type="ARBA" id="ARBA00010493"/>
    </source>
</evidence>
<gene>
    <name evidence="5" type="primary">tsaB</name>
    <name evidence="5" type="ORF">R0137_12700</name>
</gene>
<protein>
    <recommendedName>
        <fullName evidence="2">tRNA threonylcarbamoyladenosine biosynthesis protein TsaB</fullName>
    </recommendedName>
    <alternativeName>
        <fullName evidence="3">t(6)A37 threonylcarbamoyladenosine biosynthesis protein TsaB</fullName>
    </alternativeName>
</protein>
<dbReference type="PANTHER" id="PTHR11735">
    <property type="entry name" value="TRNA N6-ADENOSINE THREONYLCARBAMOYLTRANSFERASE"/>
    <property type="match status" value="1"/>
</dbReference>
<accession>A0ABZ0IAI5</accession>
<dbReference type="Gene3D" id="3.30.420.40">
    <property type="match status" value="2"/>
</dbReference>
<dbReference type="SUPFAM" id="SSF53067">
    <property type="entry name" value="Actin-like ATPase domain"/>
    <property type="match status" value="2"/>
</dbReference>
<keyword evidence="5" id="KW-0808">Transferase</keyword>